<evidence type="ECO:0000313" key="2">
    <source>
        <dbReference type="Proteomes" id="UP000308671"/>
    </source>
</evidence>
<accession>A0A4S8QMR6</accession>
<keyword evidence="2" id="KW-1185">Reference proteome</keyword>
<dbReference type="EMBL" id="PQXL01000396">
    <property type="protein sequence ID" value="THV46317.1"/>
    <property type="molecule type" value="Genomic_DNA"/>
</dbReference>
<evidence type="ECO:0000313" key="1">
    <source>
        <dbReference type="EMBL" id="THV46317.1"/>
    </source>
</evidence>
<comment type="caution">
    <text evidence="1">The sequence shown here is derived from an EMBL/GenBank/DDBJ whole genome shotgun (WGS) entry which is preliminary data.</text>
</comment>
<organism evidence="1 2">
    <name type="scientific">Botrytis galanthina</name>
    <dbReference type="NCBI Taxonomy" id="278940"/>
    <lineage>
        <taxon>Eukaryota</taxon>
        <taxon>Fungi</taxon>
        <taxon>Dikarya</taxon>
        <taxon>Ascomycota</taxon>
        <taxon>Pezizomycotina</taxon>
        <taxon>Leotiomycetes</taxon>
        <taxon>Helotiales</taxon>
        <taxon>Sclerotiniaceae</taxon>
        <taxon>Botrytis</taxon>
    </lineage>
</organism>
<protein>
    <submittedName>
        <fullName evidence="1">Uncharacterized protein</fullName>
    </submittedName>
</protein>
<dbReference type="AlphaFoldDB" id="A0A4S8QMR6"/>
<name>A0A4S8QMR6_9HELO</name>
<reference evidence="1 2" key="1">
    <citation type="submission" date="2017-12" db="EMBL/GenBank/DDBJ databases">
        <title>Comparative genomics of Botrytis spp.</title>
        <authorList>
            <person name="Valero-Jimenez C.A."/>
            <person name="Tapia P."/>
            <person name="Veloso J."/>
            <person name="Silva-Moreno E."/>
            <person name="Staats M."/>
            <person name="Valdes J.H."/>
            <person name="Van Kan J.A.L."/>
        </authorList>
    </citation>
    <scope>NUCLEOTIDE SEQUENCE [LARGE SCALE GENOMIC DNA]</scope>
    <source>
        <strain evidence="1 2">MUCL435</strain>
    </source>
</reference>
<proteinExistence type="predicted"/>
<gene>
    <name evidence="1" type="ORF">BGAL_0396g00100</name>
</gene>
<sequence>MLLMMKRNSTSGNQDLLIQFQTQESHSHKLYQPSQTHDFIAFTGGSEKSCLKLKAQTAENPTIRTSRTVPHVDDSDVLADSKATLIAA</sequence>
<dbReference type="Proteomes" id="UP000308671">
    <property type="component" value="Unassembled WGS sequence"/>
</dbReference>